<organism evidence="2 3">
    <name type="scientific">Zingiber officinale</name>
    <name type="common">Ginger</name>
    <name type="synonym">Amomum zingiber</name>
    <dbReference type="NCBI Taxonomy" id="94328"/>
    <lineage>
        <taxon>Eukaryota</taxon>
        <taxon>Viridiplantae</taxon>
        <taxon>Streptophyta</taxon>
        <taxon>Embryophyta</taxon>
        <taxon>Tracheophyta</taxon>
        <taxon>Spermatophyta</taxon>
        <taxon>Magnoliopsida</taxon>
        <taxon>Liliopsida</taxon>
        <taxon>Zingiberales</taxon>
        <taxon>Zingiberaceae</taxon>
        <taxon>Zingiber</taxon>
    </lineage>
</organism>
<dbReference type="InterPro" id="IPR001611">
    <property type="entry name" value="Leu-rich_rpt"/>
</dbReference>
<dbReference type="InterPro" id="IPR032675">
    <property type="entry name" value="LRR_dom_sf"/>
</dbReference>
<dbReference type="SUPFAM" id="SSF52058">
    <property type="entry name" value="L domain-like"/>
    <property type="match status" value="1"/>
</dbReference>
<sequence length="140" mass="15287">MVRYGNFFSGSIPPEIGDLLYLQSLDLSGELANLSYNGFSGSIPVELANLTNLQGTLDLFHNRFSGSIPLLWRTENRRLSSEKPNPCGLPLNSPCPRDSPLTNPFLPNNYSPMPLEGNATHDRRRSNTGLLSKAGVVTVA</sequence>
<reference evidence="2 3" key="1">
    <citation type="submission" date="2020-08" db="EMBL/GenBank/DDBJ databases">
        <title>Plant Genome Project.</title>
        <authorList>
            <person name="Zhang R.-G."/>
        </authorList>
    </citation>
    <scope>NUCLEOTIDE SEQUENCE [LARGE SCALE GENOMIC DNA]</scope>
    <source>
        <tissue evidence="2">Rhizome</tissue>
    </source>
</reference>
<dbReference type="Gene3D" id="3.80.10.10">
    <property type="entry name" value="Ribonuclease Inhibitor"/>
    <property type="match status" value="1"/>
</dbReference>
<name>A0A8J5KUD4_ZINOF</name>
<proteinExistence type="predicted"/>
<keyword evidence="3" id="KW-1185">Reference proteome</keyword>
<dbReference type="PANTHER" id="PTHR48065">
    <property type="entry name" value="OS10G0469600 PROTEIN"/>
    <property type="match status" value="1"/>
</dbReference>
<gene>
    <name evidence="2" type="ORF">ZIOFF_048542</name>
</gene>
<dbReference type="Proteomes" id="UP000734854">
    <property type="component" value="Unassembled WGS sequence"/>
</dbReference>
<accession>A0A8J5KUD4</accession>
<dbReference type="EMBL" id="JACMSC010000013">
    <property type="protein sequence ID" value="KAG6493550.1"/>
    <property type="molecule type" value="Genomic_DNA"/>
</dbReference>
<dbReference type="AlphaFoldDB" id="A0A8J5KUD4"/>
<dbReference type="Pfam" id="PF00560">
    <property type="entry name" value="LRR_1"/>
    <property type="match status" value="2"/>
</dbReference>
<evidence type="ECO:0000313" key="2">
    <source>
        <dbReference type="EMBL" id="KAG6493550.1"/>
    </source>
</evidence>
<evidence type="ECO:0000256" key="1">
    <source>
        <dbReference type="SAM" id="MobiDB-lite"/>
    </source>
</evidence>
<feature type="region of interest" description="Disordered" evidence="1">
    <location>
        <begin position="115"/>
        <end position="140"/>
    </location>
</feature>
<comment type="caution">
    <text evidence="2">The sequence shown here is derived from an EMBL/GenBank/DDBJ whole genome shotgun (WGS) entry which is preliminary data.</text>
</comment>
<protein>
    <submittedName>
        <fullName evidence="2">Uncharacterized protein</fullName>
    </submittedName>
</protein>
<feature type="region of interest" description="Disordered" evidence="1">
    <location>
        <begin position="82"/>
        <end position="101"/>
    </location>
</feature>
<evidence type="ECO:0000313" key="3">
    <source>
        <dbReference type="Proteomes" id="UP000734854"/>
    </source>
</evidence>